<evidence type="ECO:0000256" key="2">
    <source>
        <dbReference type="SAM" id="SignalP"/>
    </source>
</evidence>
<dbReference type="PANTHER" id="PTHR21666:SF270">
    <property type="entry name" value="MUREIN HYDROLASE ACTIVATOR ENVC"/>
    <property type="match status" value="1"/>
</dbReference>
<feature type="chain" id="PRO_5020613386" evidence="2">
    <location>
        <begin position="33"/>
        <end position="389"/>
    </location>
</feature>
<keyword evidence="1" id="KW-0175">Coiled coil</keyword>
<dbReference type="PANTHER" id="PTHR21666">
    <property type="entry name" value="PEPTIDASE-RELATED"/>
    <property type="match status" value="1"/>
</dbReference>
<dbReference type="SUPFAM" id="SSF51261">
    <property type="entry name" value="Duplicated hybrid motif"/>
    <property type="match status" value="1"/>
</dbReference>
<dbReference type="Pfam" id="PF01551">
    <property type="entry name" value="Peptidase_M23"/>
    <property type="match status" value="1"/>
</dbReference>
<dbReference type="InterPro" id="IPR050570">
    <property type="entry name" value="Cell_wall_metabolism_enzyme"/>
</dbReference>
<organism evidence="4 5">
    <name type="scientific">Chromohalobacter marismortui</name>
    <dbReference type="NCBI Taxonomy" id="42055"/>
    <lineage>
        <taxon>Bacteria</taxon>
        <taxon>Pseudomonadati</taxon>
        <taxon>Pseudomonadota</taxon>
        <taxon>Gammaproteobacteria</taxon>
        <taxon>Oceanospirillales</taxon>
        <taxon>Halomonadaceae</taxon>
        <taxon>Chromohalobacter</taxon>
    </lineage>
</organism>
<gene>
    <name evidence="4" type="ORF">C8E00_104321</name>
</gene>
<feature type="signal peptide" evidence="2">
    <location>
        <begin position="1"/>
        <end position="32"/>
    </location>
</feature>
<dbReference type="OrthoDB" id="9784703at2"/>
<comment type="caution">
    <text evidence="4">The sequence shown here is derived from an EMBL/GenBank/DDBJ whole genome shotgun (WGS) entry which is preliminary data.</text>
</comment>
<dbReference type="InterPro" id="IPR016047">
    <property type="entry name" value="M23ase_b-sheet_dom"/>
</dbReference>
<evidence type="ECO:0000313" key="5">
    <source>
        <dbReference type="Proteomes" id="UP000295380"/>
    </source>
</evidence>
<protein>
    <submittedName>
        <fullName evidence="4">Septal ring factor EnvC (AmiA/AmiB activator)</fullName>
    </submittedName>
</protein>
<dbReference type="CDD" id="cd12797">
    <property type="entry name" value="M23_peptidase"/>
    <property type="match status" value="1"/>
</dbReference>
<feature type="coiled-coil region" evidence="1">
    <location>
        <begin position="50"/>
        <end position="126"/>
    </location>
</feature>
<dbReference type="Gene3D" id="6.10.250.3150">
    <property type="match status" value="1"/>
</dbReference>
<evidence type="ECO:0000313" key="4">
    <source>
        <dbReference type="EMBL" id="TDU22141.1"/>
    </source>
</evidence>
<dbReference type="RefSeq" id="WP_133697527.1">
    <property type="nucleotide sequence ID" value="NZ_SOBR01000004.1"/>
</dbReference>
<evidence type="ECO:0000259" key="3">
    <source>
        <dbReference type="Pfam" id="PF01551"/>
    </source>
</evidence>
<dbReference type="GO" id="GO:0004222">
    <property type="term" value="F:metalloendopeptidase activity"/>
    <property type="evidence" value="ECO:0007669"/>
    <property type="project" value="TreeGrafter"/>
</dbReference>
<keyword evidence="2" id="KW-0732">Signal</keyword>
<proteinExistence type="predicted"/>
<name>A0A4R7NNW7_9GAMM</name>
<feature type="coiled-coil region" evidence="1">
    <location>
        <begin position="155"/>
        <end position="256"/>
    </location>
</feature>
<dbReference type="EMBL" id="SOBR01000004">
    <property type="protein sequence ID" value="TDU22141.1"/>
    <property type="molecule type" value="Genomic_DNA"/>
</dbReference>
<accession>A0A4R7NNW7</accession>
<dbReference type="Gene3D" id="2.70.70.10">
    <property type="entry name" value="Glucose Permease (Domain IIA)"/>
    <property type="match status" value="1"/>
</dbReference>
<dbReference type="Proteomes" id="UP000295380">
    <property type="component" value="Unassembled WGS sequence"/>
</dbReference>
<sequence>MSTPTSSKRIAMACAMAISCGWLSLGTLAAWAQSSPEDVRRQLEALGEHIQQAQSRLAGTRDARDEARHALRKVETQLAETQQRLTSLQREQDQLDQEVAELKQQRQTLEEERRRQRAALATQLNALYRLGPTPQLKLLLNQTDPARLDRLQQYLNHLNQARQERLDDLAKLEDQLDATQRALQSHQQRLDSLASELAERRETLSDQRRKRETILAKYRARYTTQQAKLAALSEDREAAEQLLDRMRDRLERLDQAPPSTAIEQTQGELPWPVQGDILASYGHGGGVDRNGIVIGAEAGTPVMAVHAGRVVFANWMRGFGNLVIIDHGDDIMTLYAHLQRFDVNVGARVERGTTIAAVGNSGGRASPALYFAVRENGDPIDPSRWIANR</sequence>
<feature type="domain" description="M23ase beta-sheet core" evidence="3">
    <location>
        <begin position="290"/>
        <end position="382"/>
    </location>
</feature>
<reference evidence="4 5" key="1">
    <citation type="submission" date="2019-03" db="EMBL/GenBank/DDBJ databases">
        <title>Genomic Encyclopedia of Type Strains, Phase IV (KMG-IV): sequencing the most valuable type-strain genomes for metagenomic binning, comparative biology and taxonomic classification.</title>
        <authorList>
            <person name="Goeker M."/>
        </authorList>
    </citation>
    <scope>NUCLEOTIDE SEQUENCE [LARGE SCALE GENOMIC DNA]</scope>
    <source>
        <strain evidence="4 5">DSM 6770</strain>
    </source>
</reference>
<evidence type="ECO:0000256" key="1">
    <source>
        <dbReference type="SAM" id="Coils"/>
    </source>
</evidence>
<dbReference type="AlphaFoldDB" id="A0A4R7NNW7"/>
<dbReference type="FunFam" id="2.70.70.10:FF:000003">
    <property type="entry name" value="Murein hydrolase activator EnvC"/>
    <property type="match status" value="1"/>
</dbReference>
<keyword evidence="5" id="KW-1185">Reference proteome</keyword>
<dbReference type="InterPro" id="IPR011055">
    <property type="entry name" value="Dup_hybrid_motif"/>
</dbReference>